<reference evidence="2" key="1">
    <citation type="submission" date="2017-03" db="EMBL/GenBank/DDBJ databases">
        <title>Draft genome sequence of Moraxella equi CCUG 4950T type strain.</title>
        <authorList>
            <person name="Salva-Serra F."/>
            <person name="Engstrom-Jakobsson H."/>
            <person name="Thorell K."/>
            <person name="Jaen-Luchoro D."/>
            <person name="Gonzales-Siles L."/>
            <person name="Karlsson R."/>
            <person name="Yazdan S."/>
            <person name="Boulund F."/>
            <person name="Johnning A."/>
            <person name="Engstrand L."/>
            <person name="Kristiansson E."/>
            <person name="Moore E."/>
        </authorList>
    </citation>
    <scope>NUCLEOTIDE SEQUENCE [LARGE SCALE GENOMIC DNA]</scope>
    <source>
        <strain evidence="2">CCUG 4441</strain>
    </source>
</reference>
<dbReference type="EMBL" id="MXAN01000049">
    <property type="protein sequence ID" value="OPH36515.1"/>
    <property type="molecule type" value="Genomic_DNA"/>
</dbReference>
<accession>A0A1V4GV35</accession>
<gene>
    <name evidence="1" type="ORF">B5J94_07225</name>
</gene>
<evidence type="ECO:0000313" key="2">
    <source>
        <dbReference type="Proteomes" id="UP000191025"/>
    </source>
</evidence>
<name>A0A1V4GV35_MORLA</name>
<comment type="caution">
    <text evidence="1">The sequence shown here is derived from an EMBL/GenBank/DDBJ whole genome shotgun (WGS) entry which is preliminary data.</text>
</comment>
<dbReference type="Proteomes" id="UP000191025">
    <property type="component" value="Unassembled WGS sequence"/>
</dbReference>
<proteinExistence type="predicted"/>
<dbReference type="AlphaFoldDB" id="A0A1V4GV35"/>
<dbReference type="RefSeq" id="WP_062498537.1">
    <property type="nucleotide sequence ID" value="NZ_MXAN01000049.1"/>
</dbReference>
<protein>
    <submittedName>
        <fullName evidence="1">Uncharacterized protein</fullName>
    </submittedName>
</protein>
<organism evidence="1 2">
    <name type="scientific">Moraxella lacunata</name>
    <dbReference type="NCBI Taxonomy" id="477"/>
    <lineage>
        <taxon>Bacteria</taxon>
        <taxon>Pseudomonadati</taxon>
        <taxon>Pseudomonadota</taxon>
        <taxon>Gammaproteobacteria</taxon>
        <taxon>Moraxellales</taxon>
        <taxon>Moraxellaceae</taxon>
        <taxon>Moraxella</taxon>
    </lineage>
</organism>
<evidence type="ECO:0000313" key="1">
    <source>
        <dbReference type="EMBL" id="OPH36515.1"/>
    </source>
</evidence>
<sequence length="97" mass="10751">MAQGLQVWDVNGNLTLDSNVQTTSIFGKIVVSSANEFNIQDNRFAWGTPFFLADSMLSGYDIKGVFDAQTNTYRIKVDDDKGGFGTKGNFTIYYGVF</sequence>